<keyword evidence="10 11" id="KW-0472">Membrane</keyword>
<dbReference type="PANTHER" id="PTHR12701:SF44">
    <property type="entry name" value="ENDOPLASMIC RETICULUM TRANSMEMBRANE PROTEIN"/>
    <property type="match status" value="1"/>
</dbReference>
<proteinExistence type="inferred from homology"/>
<dbReference type="Pfam" id="PF18035">
    <property type="entry name" value="Bap31_Bap29_C"/>
    <property type="match status" value="1"/>
</dbReference>
<dbReference type="PANTHER" id="PTHR12701">
    <property type="entry name" value="BCR-ASSOCIATED PROTEIN, BAP"/>
    <property type="match status" value="1"/>
</dbReference>
<keyword evidence="11" id="KW-0931">ER-Golgi transport</keyword>
<evidence type="ECO:0000256" key="4">
    <source>
        <dbReference type="ARBA" id="ARBA00022692"/>
    </source>
</evidence>
<keyword evidence="4 11" id="KW-0812">Transmembrane</keyword>
<dbReference type="FunFam" id="1.20.5.110:FF:000011">
    <property type="entry name" value="B-cell receptor-associated protein 29"/>
    <property type="match status" value="1"/>
</dbReference>
<dbReference type="GO" id="GO:0070973">
    <property type="term" value="P:protein localization to endoplasmic reticulum exit site"/>
    <property type="evidence" value="ECO:0007669"/>
    <property type="project" value="UniProtKB-UniRule"/>
</dbReference>
<accession>A0A1J7HZH2</accession>
<evidence type="ECO:0000256" key="5">
    <source>
        <dbReference type="ARBA" id="ARBA00022703"/>
    </source>
</evidence>
<keyword evidence="6 11" id="KW-0256">Endoplasmic reticulum</keyword>
<evidence type="ECO:0000256" key="3">
    <source>
        <dbReference type="ARBA" id="ARBA00022448"/>
    </source>
</evidence>
<dbReference type="AlphaFoldDB" id="A0A1J7HZH2"/>
<evidence type="ECO:0000256" key="1">
    <source>
        <dbReference type="ARBA" id="ARBA00004477"/>
    </source>
</evidence>
<dbReference type="GO" id="GO:0005789">
    <property type="term" value="C:endoplasmic reticulum membrane"/>
    <property type="evidence" value="ECO:0007669"/>
    <property type="project" value="UniProtKB-SubCell"/>
</dbReference>
<protein>
    <recommendedName>
        <fullName evidence="11">Endoplasmic reticulum transmembrane protein</fullName>
    </recommendedName>
</protein>
<dbReference type="GO" id="GO:0006888">
    <property type="term" value="P:endoplasmic reticulum to Golgi vesicle-mediated transport"/>
    <property type="evidence" value="ECO:0007669"/>
    <property type="project" value="UniProtKB-UniRule"/>
</dbReference>
<keyword evidence="7 11" id="KW-0653">Protein transport</keyword>
<feature type="transmembrane region" description="Helical" evidence="11">
    <location>
        <begin position="43"/>
        <end position="64"/>
    </location>
</feature>
<evidence type="ECO:0000256" key="2">
    <source>
        <dbReference type="ARBA" id="ARBA00007956"/>
    </source>
</evidence>
<dbReference type="KEGG" id="lang:109355223"/>
<keyword evidence="3 11" id="KW-0813">Transport</keyword>
<dbReference type="EMBL" id="CM007368">
    <property type="protein sequence ID" value="OIW05955.1"/>
    <property type="molecule type" value="Genomic_DNA"/>
</dbReference>
<keyword evidence="5" id="KW-0053">Apoptosis</keyword>
<evidence type="ECO:0000313" key="15">
    <source>
        <dbReference type="Proteomes" id="UP000188354"/>
    </source>
</evidence>
<comment type="function">
    <text evidence="11">May play a role in anterograde transport of membrane proteins from the endoplasmic reticulum to the Golgi.</text>
</comment>
<comment type="similarity">
    <text evidence="2 11">Belongs to the BCAP29/BCAP31 family.</text>
</comment>
<organism evidence="14 15">
    <name type="scientific">Lupinus angustifolius</name>
    <name type="common">Narrow-leaved blue lupine</name>
    <dbReference type="NCBI Taxonomy" id="3871"/>
    <lineage>
        <taxon>Eukaryota</taxon>
        <taxon>Viridiplantae</taxon>
        <taxon>Streptophyta</taxon>
        <taxon>Embryophyta</taxon>
        <taxon>Tracheophyta</taxon>
        <taxon>Spermatophyta</taxon>
        <taxon>Magnoliopsida</taxon>
        <taxon>eudicotyledons</taxon>
        <taxon>Gunneridae</taxon>
        <taxon>Pentapetalae</taxon>
        <taxon>rosids</taxon>
        <taxon>fabids</taxon>
        <taxon>Fabales</taxon>
        <taxon>Fabaceae</taxon>
        <taxon>Papilionoideae</taxon>
        <taxon>50 kb inversion clade</taxon>
        <taxon>genistoids sensu lato</taxon>
        <taxon>core genistoids</taxon>
        <taxon>Genisteae</taxon>
        <taxon>Lupinus</taxon>
    </lineage>
</organism>
<dbReference type="STRING" id="3871.A0A1J7HZH2"/>
<keyword evidence="9 12" id="KW-0175">Coiled coil</keyword>
<dbReference type="GO" id="GO:0006886">
    <property type="term" value="P:intracellular protein transport"/>
    <property type="evidence" value="ECO:0007669"/>
    <property type="project" value="UniProtKB-UniRule"/>
</dbReference>
<feature type="coiled-coil region" evidence="12">
    <location>
        <begin position="107"/>
        <end position="204"/>
    </location>
</feature>
<feature type="transmembrane region" description="Helical" evidence="11">
    <location>
        <begin position="6"/>
        <end position="22"/>
    </location>
</feature>
<reference evidence="14 15" key="1">
    <citation type="journal article" date="2017" name="Plant Biotechnol. J.">
        <title>A comprehensive draft genome sequence for lupin (Lupinus angustifolius), an emerging health food: insights into plant-microbe interactions and legume evolution.</title>
        <authorList>
            <person name="Hane J.K."/>
            <person name="Ming Y."/>
            <person name="Kamphuis L.G."/>
            <person name="Nelson M.N."/>
            <person name="Garg G."/>
            <person name="Atkins C.A."/>
            <person name="Bayer P.E."/>
            <person name="Bravo A."/>
            <person name="Bringans S."/>
            <person name="Cannon S."/>
            <person name="Edwards D."/>
            <person name="Foley R."/>
            <person name="Gao L.L."/>
            <person name="Harrison M.J."/>
            <person name="Huang W."/>
            <person name="Hurgobin B."/>
            <person name="Li S."/>
            <person name="Liu C.W."/>
            <person name="McGrath A."/>
            <person name="Morahan G."/>
            <person name="Murray J."/>
            <person name="Weller J."/>
            <person name="Jian J."/>
            <person name="Singh K.B."/>
        </authorList>
    </citation>
    <scope>NUCLEOTIDE SEQUENCE [LARGE SCALE GENOMIC DNA]</scope>
    <source>
        <strain evidence="15">cv. Tanjil</strain>
        <tissue evidence="14">Whole plant</tissue>
    </source>
</reference>
<evidence type="ECO:0000256" key="11">
    <source>
        <dbReference type="RuleBase" id="RU367026"/>
    </source>
</evidence>
<dbReference type="Gene3D" id="1.20.5.110">
    <property type="match status" value="1"/>
</dbReference>
<dbReference type="OrthoDB" id="435607at2759"/>
<evidence type="ECO:0000256" key="9">
    <source>
        <dbReference type="ARBA" id="ARBA00023054"/>
    </source>
</evidence>
<feature type="transmembrane region" description="Helical" evidence="11">
    <location>
        <begin position="84"/>
        <end position="104"/>
    </location>
</feature>
<comment type="subcellular location">
    <subcellularLocation>
        <location evidence="1 11">Endoplasmic reticulum membrane</location>
        <topology evidence="1 11">Multi-pass membrane protein</topology>
    </subcellularLocation>
</comment>
<sequence length="205" mass="23008">MLQLLYSAIFGEMLLILTLLFKTPLRKLVIISLDRLKRGRGPIVVTTVGATLVVVLSSSLYSIAKIQQRTVEAGTLNPTDQVLISNHILEASLMGFVLFLALMIDRLHHYIRELRLLRKTMEAVKKQSRSFEDGKNGNSEEHKALTEEIATLKAKVKELESACETKGSKAMALETEVEALRKQSEGLLMEYDRLLADNQNLQSQL</sequence>
<dbReference type="OMA" id="MEMAVIL"/>
<dbReference type="Proteomes" id="UP000188354">
    <property type="component" value="Chromosome LG08"/>
</dbReference>
<evidence type="ECO:0000259" key="13">
    <source>
        <dbReference type="Pfam" id="PF18035"/>
    </source>
</evidence>
<gene>
    <name evidence="14" type="ORF">TanjilG_07231</name>
</gene>
<name>A0A1J7HZH2_LUPAN</name>
<evidence type="ECO:0000313" key="14">
    <source>
        <dbReference type="EMBL" id="OIW05955.1"/>
    </source>
</evidence>
<keyword evidence="8 11" id="KW-1133">Transmembrane helix</keyword>
<evidence type="ECO:0000256" key="12">
    <source>
        <dbReference type="SAM" id="Coils"/>
    </source>
</evidence>
<keyword evidence="15" id="KW-1185">Reference proteome</keyword>
<evidence type="ECO:0000256" key="7">
    <source>
        <dbReference type="ARBA" id="ARBA00022927"/>
    </source>
</evidence>
<dbReference type="InterPro" id="IPR008417">
    <property type="entry name" value="BAP29/BAP31"/>
</dbReference>
<dbReference type="Gramene" id="OIW05955">
    <property type="protein sequence ID" value="OIW05955"/>
    <property type="gene ID" value="TanjilG_07231"/>
</dbReference>
<feature type="domain" description="Bap31/Bap29 cytoplasmic coiled-coil" evidence="13">
    <location>
        <begin position="147"/>
        <end position="203"/>
    </location>
</feature>
<evidence type="ECO:0000256" key="10">
    <source>
        <dbReference type="ARBA" id="ARBA00023136"/>
    </source>
</evidence>
<dbReference type="InterPro" id="IPR041672">
    <property type="entry name" value="Bap31/Bap29_C"/>
</dbReference>
<evidence type="ECO:0000256" key="6">
    <source>
        <dbReference type="ARBA" id="ARBA00022824"/>
    </source>
</evidence>
<evidence type="ECO:0000256" key="8">
    <source>
        <dbReference type="ARBA" id="ARBA00022989"/>
    </source>
</evidence>